<dbReference type="Proteomes" id="UP001187531">
    <property type="component" value="Unassembled WGS sequence"/>
</dbReference>
<protein>
    <submittedName>
        <fullName evidence="2">Uncharacterized protein</fullName>
    </submittedName>
</protein>
<feature type="coiled-coil region" evidence="1">
    <location>
        <begin position="3"/>
        <end position="136"/>
    </location>
</feature>
<accession>A0AA88IAT5</accession>
<evidence type="ECO:0000313" key="2">
    <source>
        <dbReference type="EMBL" id="KAK2724909.1"/>
    </source>
</evidence>
<name>A0AA88IAT5_ARTSF</name>
<evidence type="ECO:0000256" key="1">
    <source>
        <dbReference type="SAM" id="Coils"/>
    </source>
</evidence>
<keyword evidence="3" id="KW-1185">Reference proteome</keyword>
<sequence length="295" mass="34383">KLYKSSQVEIQSLTNRIHELERLLEKERSANQSNEVELKAALTEAQVSKSEAFSRATEEVERLRIQLSVLEKELMDSREQSRQLQLELRSRQKNIENLEQLTMKQSKQIQAVVDKMKETDEEYRDLLIEVRNVESSHTELKQYAKFVEVIAKESSQLAVQQNQVLVAMKSKYEDLLAETICLRAQRHAKPEDIRKEDSSLLVQIQILKQNIEKLSKETNDLRQALYGEKEETLKMSKMVTESVKASKVCDEELTRLNHCLKEEQTKMNAILVSKSMLEEELEEMKAEVGRKEKLF</sequence>
<comment type="caution">
    <text evidence="2">The sequence shown here is derived from an EMBL/GenBank/DDBJ whole genome shotgun (WGS) entry which is preliminary data.</text>
</comment>
<feature type="coiled-coil region" evidence="1">
    <location>
        <begin position="267"/>
        <end position="294"/>
    </location>
</feature>
<proteinExistence type="predicted"/>
<dbReference type="AlphaFoldDB" id="A0AA88IAT5"/>
<organism evidence="2 3">
    <name type="scientific">Artemia franciscana</name>
    <name type="common">Brine shrimp</name>
    <name type="synonym">Artemia sanfranciscana</name>
    <dbReference type="NCBI Taxonomy" id="6661"/>
    <lineage>
        <taxon>Eukaryota</taxon>
        <taxon>Metazoa</taxon>
        <taxon>Ecdysozoa</taxon>
        <taxon>Arthropoda</taxon>
        <taxon>Crustacea</taxon>
        <taxon>Branchiopoda</taxon>
        <taxon>Anostraca</taxon>
        <taxon>Artemiidae</taxon>
        <taxon>Artemia</taxon>
    </lineage>
</organism>
<evidence type="ECO:0000313" key="3">
    <source>
        <dbReference type="Proteomes" id="UP001187531"/>
    </source>
</evidence>
<reference evidence="2" key="1">
    <citation type="submission" date="2023-07" db="EMBL/GenBank/DDBJ databases">
        <title>Chromosome-level genome assembly of Artemia franciscana.</title>
        <authorList>
            <person name="Jo E."/>
        </authorList>
    </citation>
    <scope>NUCLEOTIDE SEQUENCE</scope>
    <source>
        <tissue evidence="2">Whole body</tissue>
    </source>
</reference>
<gene>
    <name evidence="2" type="ORF">QYM36_001388</name>
</gene>
<feature type="non-terminal residue" evidence="2">
    <location>
        <position position="1"/>
    </location>
</feature>
<keyword evidence="1" id="KW-0175">Coiled coil</keyword>
<feature type="non-terminal residue" evidence="2">
    <location>
        <position position="295"/>
    </location>
</feature>
<dbReference type="EMBL" id="JAVRJZ010000003">
    <property type="protein sequence ID" value="KAK2724909.1"/>
    <property type="molecule type" value="Genomic_DNA"/>
</dbReference>